<feature type="chain" id="PRO_5042853842" evidence="1">
    <location>
        <begin position="20"/>
        <end position="139"/>
    </location>
</feature>
<sequence length="139" mass="15629">MRLLPLLLTPLALASPAQQLNKRCRLGHSIMPCWVYWNHSDCEAFIPSGVTYEYDSANKTVTVRGLCESCSTALVLEREQVVRDTWATSFGSVEDFGNGTFVITDTGKELFKWLGSLEPVPYEWATSCVWLGRYGVEDE</sequence>
<reference evidence="2" key="1">
    <citation type="journal article" date="2023" name="Mol. Phylogenet. Evol.">
        <title>Genome-scale phylogeny and comparative genomics of the fungal order Sordariales.</title>
        <authorList>
            <person name="Hensen N."/>
            <person name="Bonometti L."/>
            <person name="Westerberg I."/>
            <person name="Brannstrom I.O."/>
            <person name="Guillou S."/>
            <person name="Cros-Aarteil S."/>
            <person name="Calhoun S."/>
            <person name="Haridas S."/>
            <person name="Kuo A."/>
            <person name="Mondo S."/>
            <person name="Pangilinan J."/>
            <person name="Riley R."/>
            <person name="LaButti K."/>
            <person name="Andreopoulos B."/>
            <person name="Lipzen A."/>
            <person name="Chen C."/>
            <person name="Yan M."/>
            <person name="Daum C."/>
            <person name="Ng V."/>
            <person name="Clum A."/>
            <person name="Steindorff A."/>
            <person name="Ohm R.A."/>
            <person name="Martin F."/>
            <person name="Silar P."/>
            <person name="Natvig D.O."/>
            <person name="Lalanne C."/>
            <person name="Gautier V."/>
            <person name="Ament-Velasquez S.L."/>
            <person name="Kruys A."/>
            <person name="Hutchinson M.I."/>
            <person name="Powell A.J."/>
            <person name="Barry K."/>
            <person name="Miller A.N."/>
            <person name="Grigoriev I.V."/>
            <person name="Debuchy R."/>
            <person name="Gladieux P."/>
            <person name="Hiltunen Thoren M."/>
            <person name="Johannesson H."/>
        </authorList>
    </citation>
    <scope>NUCLEOTIDE SEQUENCE</scope>
    <source>
        <strain evidence="2">CBS 315.58</strain>
    </source>
</reference>
<evidence type="ECO:0000256" key="1">
    <source>
        <dbReference type="SAM" id="SignalP"/>
    </source>
</evidence>
<gene>
    <name evidence="2" type="ORF">QBC40DRAFT_172976</name>
</gene>
<dbReference type="EMBL" id="MU863914">
    <property type="protein sequence ID" value="KAK4200833.1"/>
    <property type="molecule type" value="Genomic_DNA"/>
</dbReference>
<accession>A0AAN6XIF3</accession>
<keyword evidence="1" id="KW-0732">Signal</keyword>
<comment type="caution">
    <text evidence="2">The sequence shown here is derived from an EMBL/GenBank/DDBJ whole genome shotgun (WGS) entry which is preliminary data.</text>
</comment>
<organism evidence="2 3">
    <name type="scientific">Triangularia verruculosa</name>
    <dbReference type="NCBI Taxonomy" id="2587418"/>
    <lineage>
        <taxon>Eukaryota</taxon>
        <taxon>Fungi</taxon>
        <taxon>Dikarya</taxon>
        <taxon>Ascomycota</taxon>
        <taxon>Pezizomycotina</taxon>
        <taxon>Sordariomycetes</taxon>
        <taxon>Sordariomycetidae</taxon>
        <taxon>Sordariales</taxon>
        <taxon>Podosporaceae</taxon>
        <taxon>Triangularia</taxon>
    </lineage>
</organism>
<protein>
    <submittedName>
        <fullName evidence="2">Uncharacterized protein</fullName>
    </submittedName>
</protein>
<reference evidence="2" key="2">
    <citation type="submission" date="2023-05" db="EMBL/GenBank/DDBJ databases">
        <authorList>
            <consortium name="Lawrence Berkeley National Laboratory"/>
            <person name="Steindorff A."/>
            <person name="Hensen N."/>
            <person name="Bonometti L."/>
            <person name="Westerberg I."/>
            <person name="Brannstrom I.O."/>
            <person name="Guillou S."/>
            <person name="Cros-Aarteil S."/>
            <person name="Calhoun S."/>
            <person name="Haridas S."/>
            <person name="Kuo A."/>
            <person name="Mondo S."/>
            <person name="Pangilinan J."/>
            <person name="Riley R."/>
            <person name="Labutti K."/>
            <person name="Andreopoulos B."/>
            <person name="Lipzen A."/>
            <person name="Chen C."/>
            <person name="Yanf M."/>
            <person name="Daum C."/>
            <person name="Ng V."/>
            <person name="Clum A."/>
            <person name="Ohm R."/>
            <person name="Martin F."/>
            <person name="Silar P."/>
            <person name="Natvig D."/>
            <person name="Lalanne C."/>
            <person name="Gautier V."/>
            <person name="Ament-Velasquez S.L."/>
            <person name="Kruys A."/>
            <person name="Hutchinson M.I."/>
            <person name="Powell A.J."/>
            <person name="Barry K."/>
            <person name="Miller A.N."/>
            <person name="Grigoriev I.V."/>
            <person name="Debuchy R."/>
            <person name="Gladieux P."/>
            <person name="Thoren M.H."/>
            <person name="Johannesson H."/>
        </authorList>
    </citation>
    <scope>NUCLEOTIDE SEQUENCE</scope>
    <source>
        <strain evidence="2">CBS 315.58</strain>
    </source>
</reference>
<dbReference type="Proteomes" id="UP001303160">
    <property type="component" value="Unassembled WGS sequence"/>
</dbReference>
<evidence type="ECO:0000313" key="3">
    <source>
        <dbReference type="Proteomes" id="UP001303160"/>
    </source>
</evidence>
<proteinExistence type="predicted"/>
<evidence type="ECO:0000313" key="2">
    <source>
        <dbReference type="EMBL" id="KAK4200833.1"/>
    </source>
</evidence>
<name>A0AAN6XIF3_9PEZI</name>
<keyword evidence="3" id="KW-1185">Reference proteome</keyword>
<dbReference type="AlphaFoldDB" id="A0AAN6XIF3"/>
<feature type="signal peptide" evidence="1">
    <location>
        <begin position="1"/>
        <end position="19"/>
    </location>
</feature>